<protein>
    <submittedName>
        <fullName evidence="10">Diacylglycerol kinase family enzyme</fullName>
    </submittedName>
</protein>
<keyword evidence="7" id="KW-0444">Lipid biosynthesis</keyword>
<dbReference type="EMBL" id="FOND01000029">
    <property type="protein sequence ID" value="SFF85657.1"/>
    <property type="molecule type" value="Genomic_DNA"/>
</dbReference>
<dbReference type="Pfam" id="PF19279">
    <property type="entry name" value="YegS_C"/>
    <property type="match status" value="1"/>
</dbReference>
<dbReference type="InterPro" id="IPR001206">
    <property type="entry name" value="Diacylglycerol_kinase_cat_dom"/>
</dbReference>
<dbReference type="Pfam" id="PF00781">
    <property type="entry name" value="DAGK_cat"/>
    <property type="match status" value="1"/>
</dbReference>
<dbReference type="Proteomes" id="UP000198589">
    <property type="component" value="Unassembled WGS sequence"/>
</dbReference>
<dbReference type="GO" id="GO:0008654">
    <property type="term" value="P:phospholipid biosynthetic process"/>
    <property type="evidence" value="ECO:0007669"/>
    <property type="project" value="UniProtKB-KW"/>
</dbReference>
<dbReference type="PROSITE" id="PS50146">
    <property type="entry name" value="DAGK"/>
    <property type="match status" value="1"/>
</dbReference>
<dbReference type="Gene3D" id="3.40.50.10330">
    <property type="entry name" value="Probable inorganic polyphosphate/atp-NAD kinase, domain 1"/>
    <property type="match status" value="1"/>
</dbReference>
<reference evidence="11" key="1">
    <citation type="submission" date="2016-10" db="EMBL/GenBank/DDBJ databases">
        <authorList>
            <person name="Varghese N."/>
            <person name="Submissions S."/>
        </authorList>
    </citation>
    <scope>NUCLEOTIDE SEQUENCE [LARGE SCALE GENOMIC DNA]</scope>
    <source>
        <strain evidence="11">DSM 46838</strain>
    </source>
</reference>
<gene>
    <name evidence="10" type="ORF">SAMN05216574_12949</name>
</gene>
<accession>A0A1I2M817</accession>
<evidence type="ECO:0000313" key="11">
    <source>
        <dbReference type="Proteomes" id="UP000198589"/>
    </source>
</evidence>
<dbReference type="InterPro" id="IPR017438">
    <property type="entry name" value="ATP-NAD_kinase_N"/>
</dbReference>
<comment type="similarity">
    <text evidence="2">Belongs to the diacylglycerol/lipid kinase family.</text>
</comment>
<comment type="cofactor">
    <cofactor evidence="1">
        <name>Mg(2+)</name>
        <dbReference type="ChEBI" id="CHEBI:18420"/>
    </cofactor>
</comment>
<evidence type="ECO:0000256" key="1">
    <source>
        <dbReference type="ARBA" id="ARBA00001946"/>
    </source>
</evidence>
<keyword evidence="7" id="KW-0594">Phospholipid biosynthesis</keyword>
<dbReference type="InterPro" id="IPR045540">
    <property type="entry name" value="YegS/DAGK_C"/>
</dbReference>
<keyword evidence="8" id="KW-1208">Phospholipid metabolism</keyword>
<evidence type="ECO:0000256" key="3">
    <source>
        <dbReference type="ARBA" id="ARBA00022679"/>
    </source>
</evidence>
<evidence type="ECO:0000256" key="6">
    <source>
        <dbReference type="ARBA" id="ARBA00022840"/>
    </source>
</evidence>
<keyword evidence="4" id="KW-0547">Nucleotide-binding</keyword>
<evidence type="ECO:0000256" key="8">
    <source>
        <dbReference type="ARBA" id="ARBA00023264"/>
    </source>
</evidence>
<evidence type="ECO:0000259" key="9">
    <source>
        <dbReference type="PROSITE" id="PS50146"/>
    </source>
</evidence>
<evidence type="ECO:0000256" key="5">
    <source>
        <dbReference type="ARBA" id="ARBA00022777"/>
    </source>
</evidence>
<dbReference type="InterPro" id="IPR050187">
    <property type="entry name" value="Lipid_Phosphate_FormReg"/>
</dbReference>
<name>A0A1I2M817_9ACTN</name>
<dbReference type="GO" id="GO:0016301">
    <property type="term" value="F:kinase activity"/>
    <property type="evidence" value="ECO:0007669"/>
    <property type="project" value="UniProtKB-KW"/>
</dbReference>
<proteinExistence type="inferred from homology"/>
<dbReference type="Gene3D" id="2.60.200.40">
    <property type="match status" value="1"/>
</dbReference>
<dbReference type="SUPFAM" id="SSF111331">
    <property type="entry name" value="NAD kinase/diacylglycerol kinase-like"/>
    <property type="match status" value="1"/>
</dbReference>
<evidence type="ECO:0000256" key="4">
    <source>
        <dbReference type="ARBA" id="ARBA00022741"/>
    </source>
</evidence>
<dbReference type="AlphaFoldDB" id="A0A1I2M817"/>
<dbReference type="SMART" id="SM00046">
    <property type="entry name" value="DAGKc"/>
    <property type="match status" value="1"/>
</dbReference>
<dbReference type="PANTHER" id="PTHR12358:SF54">
    <property type="entry name" value="SPHINGOSINE KINASE RELATED PROTEIN"/>
    <property type="match status" value="1"/>
</dbReference>
<keyword evidence="3" id="KW-0808">Transferase</keyword>
<dbReference type="PANTHER" id="PTHR12358">
    <property type="entry name" value="SPHINGOSINE KINASE"/>
    <property type="match status" value="1"/>
</dbReference>
<sequence>MHADRAPDGDHGRMRLLVLVNGAAGTTDDESVEAAVAALRRRADVTVAATADEAELRTAVSGLGDRRPVVIGGDGSVHAAVRALDRAGVLDPGLPVGIVPRGTGNDLARTLGLPLDPAEAAAVVLDGTPRRLDLVRDDAGGLAVNAVHVGVGALAAAEALRFKERLGTAAFPLGAAIAGVTSSGWPLRVEVDGRVAVHGSEGWAADGSTDVLMLAVCTGATIGGGALLAPDAVPDDGLAEVVVSTATSAVARAAFAAALPSGRHVDRPDVLVLRGREVTFSGAPVDVNADGDVEEGVDARTWRVERHAWSVLVPG</sequence>
<dbReference type="STRING" id="1798228.SAMN05216574_12949"/>
<keyword evidence="7" id="KW-0443">Lipid metabolism</keyword>
<evidence type="ECO:0000313" key="10">
    <source>
        <dbReference type="EMBL" id="SFF85657.1"/>
    </source>
</evidence>
<dbReference type="GO" id="GO:0005524">
    <property type="term" value="F:ATP binding"/>
    <property type="evidence" value="ECO:0007669"/>
    <property type="project" value="UniProtKB-KW"/>
</dbReference>
<keyword evidence="5 10" id="KW-0418">Kinase</keyword>
<keyword evidence="11" id="KW-1185">Reference proteome</keyword>
<feature type="domain" description="DAGKc" evidence="9">
    <location>
        <begin position="11"/>
        <end position="141"/>
    </location>
</feature>
<keyword evidence="6" id="KW-0067">ATP-binding</keyword>
<dbReference type="InterPro" id="IPR016064">
    <property type="entry name" value="NAD/diacylglycerol_kinase_sf"/>
</dbReference>
<organism evidence="10 11">
    <name type="scientific">Blastococcus tunisiensis</name>
    <dbReference type="NCBI Taxonomy" id="1798228"/>
    <lineage>
        <taxon>Bacteria</taxon>
        <taxon>Bacillati</taxon>
        <taxon>Actinomycetota</taxon>
        <taxon>Actinomycetes</taxon>
        <taxon>Geodermatophilales</taxon>
        <taxon>Geodermatophilaceae</taxon>
        <taxon>Blastococcus</taxon>
    </lineage>
</organism>
<evidence type="ECO:0000256" key="7">
    <source>
        <dbReference type="ARBA" id="ARBA00023209"/>
    </source>
</evidence>
<evidence type="ECO:0000256" key="2">
    <source>
        <dbReference type="ARBA" id="ARBA00005983"/>
    </source>
</evidence>